<dbReference type="PANTHER" id="PTHR42904:SF6">
    <property type="entry name" value="NAD-CAPPED RNA HYDROLASE NUDT12"/>
    <property type="match status" value="1"/>
</dbReference>
<dbReference type="InterPro" id="IPR000086">
    <property type="entry name" value="NUDIX_hydrolase_dom"/>
</dbReference>
<dbReference type="EC" id="3.6.1.22" evidence="4"/>
<dbReference type="Pfam" id="PF09296">
    <property type="entry name" value="NUDIX-like"/>
    <property type="match status" value="1"/>
</dbReference>
<evidence type="ECO:0000256" key="9">
    <source>
        <dbReference type="ARBA" id="ARBA00023679"/>
    </source>
</evidence>
<dbReference type="PANTHER" id="PTHR42904">
    <property type="entry name" value="NUDIX HYDROLASE, NUDC SUBFAMILY"/>
    <property type="match status" value="1"/>
</dbReference>
<dbReference type="CDD" id="cd03429">
    <property type="entry name" value="NUDIX_NADH_pyrophosphatase_Nudt13"/>
    <property type="match status" value="1"/>
</dbReference>
<name>A0A399IXH2_9RHOB</name>
<protein>
    <recommendedName>
        <fullName evidence="4">NAD(+) diphosphatase</fullName>
        <ecNumber evidence="4">3.6.1.22</ecNumber>
    </recommendedName>
</protein>
<dbReference type="InterPro" id="IPR049734">
    <property type="entry name" value="NudC-like_C"/>
</dbReference>
<feature type="domain" description="Nudix hydrolase" evidence="10">
    <location>
        <begin position="184"/>
        <end position="308"/>
    </location>
</feature>
<keyword evidence="12" id="KW-1185">Reference proteome</keyword>
<evidence type="ECO:0000256" key="5">
    <source>
        <dbReference type="ARBA" id="ARBA00022723"/>
    </source>
</evidence>
<dbReference type="Proteomes" id="UP000265848">
    <property type="component" value="Unassembled WGS sequence"/>
</dbReference>
<dbReference type="Pfam" id="PF09297">
    <property type="entry name" value="Zn_ribbon_NUD"/>
    <property type="match status" value="1"/>
</dbReference>
<dbReference type="Gene3D" id="3.90.79.20">
    <property type="match status" value="1"/>
</dbReference>
<dbReference type="GO" id="GO:0005829">
    <property type="term" value="C:cytosol"/>
    <property type="evidence" value="ECO:0007669"/>
    <property type="project" value="TreeGrafter"/>
</dbReference>
<comment type="similarity">
    <text evidence="3">Belongs to the Nudix hydrolase family. NudC subfamily.</text>
</comment>
<accession>A0A399IXH2</accession>
<comment type="cofactor">
    <cofactor evidence="2">
        <name>Zn(2+)</name>
        <dbReference type="ChEBI" id="CHEBI:29105"/>
    </cofactor>
</comment>
<dbReference type="GO" id="GO:0006742">
    <property type="term" value="P:NADP+ catabolic process"/>
    <property type="evidence" value="ECO:0007669"/>
    <property type="project" value="TreeGrafter"/>
</dbReference>
<dbReference type="InterPro" id="IPR015797">
    <property type="entry name" value="NUDIX_hydrolase-like_dom_sf"/>
</dbReference>
<dbReference type="GO" id="GO:0035529">
    <property type="term" value="F:NADH pyrophosphatase activity"/>
    <property type="evidence" value="ECO:0007669"/>
    <property type="project" value="TreeGrafter"/>
</dbReference>
<dbReference type="EMBL" id="QWJJ01000015">
    <property type="protein sequence ID" value="RII37674.1"/>
    <property type="molecule type" value="Genomic_DNA"/>
</dbReference>
<dbReference type="GO" id="GO:0019677">
    <property type="term" value="P:NAD+ catabolic process"/>
    <property type="evidence" value="ECO:0007669"/>
    <property type="project" value="TreeGrafter"/>
</dbReference>
<comment type="cofactor">
    <cofactor evidence="1">
        <name>Mg(2+)</name>
        <dbReference type="ChEBI" id="CHEBI:18420"/>
    </cofactor>
</comment>
<keyword evidence="6 11" id="KW-0378">Hydrolase</keyword>
<dbReference type="PROSITE" id="PS51462">
    <property type="entry name" value="NUDIX"/>
    <property type="match status" value="1"/>
</dbReference>
<comment type="catalytic activity">
    <reaction evidence="9">
        <text>a 5'-end NAD(+)-phospho-ribonucleoside in mRNA + H2O = a 5'-end phospho-adenosine-phospho-ribonucleoside in mRNA + beta-nicotinamide D-ribonucleotide + 2 H(+)</text>
        <dbReference type="Rhea" id="RHEA:60876"/>
        <dbReference type="Rhea" id="RHEA-COMP:15698"/>
        <dbReference type="Rhea" id="RHEA-COMP:15719"/>
        <dbReference type="ChEBI" id="CHEBI:14649"/>
        <dbReference type="ChEBI" id="CHEBI:15377"/>
        <dbReference type="ChEBI" id="CHEBI:15378"/>
        <dbReference type="ChEBI" id="CHEBI:144029"/>
        <dbReference type="ChEBI" id="CHEBI:144051"/>
    </reaction>
    <physiologicalReaction direction="left-to-right" evidence="9">
        <dbReference type="Rhea" id="RHEA:60877"/>
    </physiologicalReaction>
</comment>
<comment type="caution">
    <text evidence="11">The sequence shown here is derived from an EMBL/GenBank/DDBJ whole genome shotgun (WGS) entry which is preliminary data.</text>
</comment>
<evidence type="ECO:0000259" key="10">
    <source>
        <dbReference type="PROSITE" id="PS51462"/>
    </source>
</evidence>
<dbReference type="OrthoDB" id="9791656at2"/>
<dbReference type="GO" id="GO:0046872">
    <property type="term" value="F:metal ion binding"/>
    <property type="evidence" value="ECO:0007669"/>
    <property type="project" value="UniProtKB-KW"/>
</dbReference>
<evidence type="ECO:0000256" key="2">
    <source>
        <dbReference type="ARBA" id="ARBA00001947"/>
    </source>
</evidence>
<organism evidence="11 12">
    <name type="scientific">Pseudooceanicola sediminis</name>
    <dbReference type="NCBI Taxonomy" id="2211117"/>
    <lineage>
        <taxon>Bacteria</taxon>
        <taxon>Pseudomonadati</taxon>
        <taxon>Pseudomonadota</taxon>
        <taxon>Alphaproteobacteria</taxon>
        <taxon>Rhodobacterales</taxon>
        <taxon>Paracoccaceae</taxon>
        <taxon>Pseudooceanicola</taxon>
    </lineage>
</organism>
<evidence type="ECO:0000256" key="1">
    <source>
        <dbReference type="ARBA" id="ARBA00001946"/>
    </source>
</evidence>
<dbReference type="InterPro" id="IPR015375">
    <property type="entry name" value="NADH_PPase-like_N"/>
</dbReference>
<reference evidence="11 12" key="1">
    <citation type="submission" date="2018-08" db="EMBL/GenBank/DDBJ databases">
        <title>Pseudooceanicola sediminis CY03 in the family Rhodobacteracea.</title>
        <authorList>
            <person name="Zhang Y.-J."/>
        </authorList>
    </citation>
    <scope>NUCLEOTIDE SEQUENCE [LARGE SCALE GENOMIC DNA]</scope>
    <source>
        <strain evidence="11 12">CY03</strain>
    </source>
</reference>
<evidence type="ECO:0000256" key="7">
    <source>
        <dbReference type="ARBA" id="ARBA00022842"/>
    </source>
</evidence>
<evidence type="ECO:0000256" key="4">
    <source>
        <dbReference type="ARBA" id="ARBA00012381"/>
    </source>
</evidence>
<dbReference type="Pfam" id="PF00293">
    <property type="entry name" value="NUDIX"/>
    <property type="match status" value="1"/>
</dbReference>
<keyword evidence="8" id="KW-0520">NAD</keyword>
<evidence type="ECO:0000256" key="6">
    <source>
        <dbReference type="ARBA" id="ARBA00022801"/>
    </source>
</evidence>
<keyword evidence="5" id="KW-0479">Metal-binding</keyword>
<evidence type="ECO:0000313" key="11">
    <source>
        <dbReference type="EMBL" id="RII37674.1"/>
    </source>
</evidence>
<evidence type="ECO:0000313" key="12">
    <source>
        <dbReference type="Proteomes" id="UP000265848"/>
    </source>
</evidence>
<dbReference type="RefSeq" id="WP_119400135.1">
    <property type="nucleotide sequence ID" value="NZ_QWJJ01000015.1"/>
</dbReference>
<dbReference type="InterPro" id="IPR015376">
    <property type="entry name" value="Znr_NADH_PPase"/>
</dbReference>
<dbReference type="NCBIfam" id="NF001299">
    <property type="entry name" value="PRK00241.1"/>
    <property type="match status" value="1"/>
</dbReference>
<evidence type="ECO:0000256" key="8">
    <source>
        <dbReference type="ARBA" id="ARBA00023027"/>
    </source>
</evidence>
<dbReference type="GO" id="GO:0110153">
    <property type="term" value="F:RNA NAD-cap (NMN-forming) hydrolase activity"/>
    <property type="evidence" value="ECO:0007669"/>
    <property type="project" value="RHEA"/>
</dbReference>
<evidence type="ECO:0000256" key="3">
    <source>
        <dbReference type="ARBA" id="ARBA00009595"/>
    </source>
</evidence>
<gene>
    <name evidence="11" type="ORF">DL237_16215</name>
</gene>
<dbReference type="SUPFAM" id="SSF55811">
    <property type="entry name" value="Nudix"/>
    <property type="match status" value="1"/>
</dbReference>
<keyword evidence="7" id="KW-0460">Magnesium</keyword>
<dbReference type="AlphaFoldDB" id="A0A399IXH2"/>
<sequence length="323" mass="35227">MTVAIAEEVTFGGSGLDRAAHLRSNSEAMRAAMEATEAQMILFWRGSILVDAEAALVRMSVAASTLIEVGAAAVFLGLDDGTPLFALDLTALAPEQGGFPDPAQAWPTQGFPLSRSLTVDEIFVDLRSVMARLSRQDAELAATAKAVYAWHATHRFCACCGEPSDVIEAGWQRRCPSCGARHFPRTDPVVIMLITRDNQVLLGRSPEWPEGMYSLLAGFVEPGETIEAAVRREVQEETSVPVGAVEYLCCQPWPFPNSLMFGCRGTALSDRIDVDPLEIEAALWVSREELSTVFAGDHPLIRPPRKGAIAEFLLRNWLADRLD</sequence>
<proteinExistence type="inferred from homology"/>
<dbReference type="Gene3D" id="3.90.79.10">
    <property type="entry name" value="Nucleoside Triphosphate Pyrophosphohydrolase"/>
    <property type="match status" value="1"/>
</dbReference>
<dbReference type="InterPro" id="IPR050241">
    <property type="entry name" value="NAD-cap_RNA_hydrolase_NudC"/>
</dbReference>